<protein>
    <submittedName>
        <fullName evidence="1">Uncharacterized protein</fullName>
    </submittedName>
</protein>
<reference evidence="1" key="1">
    <citation type="submission" date="2018-02" db="EMBL/GenBank/DDBJ databases">
        <title>Rhizophora mucronata_Transcriptome.</title>
        <authorList>
            <person name="Meera S.P."/>
            <person name="Sreeshan A."/>
            <person name="Augustine A."/>
        </authorList>
    </citation>
    <scope>NUCLEOTIDE SEQUENCE</scope>
    <source>
        <tissue evidence="1">Leaf</tissue>
    </source>
</reference>
<accession>A0A2P2NC66</accession>
<dbReference type="EMBL" id="GGEC01059546">
    <property type="protein sequence ID" value="MBX40030.1"/>
    <property type="molecule type" value="Transcribed_RNA"/>
</dbReference>
<proteinExistence type="predicted"/>
<organism evidence="1">
    <name type="scientific">Rhizophora mucronata</name>
    <name type="common">Asiatic mangrove</name>
    <dbReference type="NCBI Taxonomy" id="61149"/>
    <lineage>
        <taxon>Eukaryota</taxon>
        <taxon>Viridiplantae</taxon>
        <taxon>Streptophyta</taxon>
        <taxon>Embryophyta</taxon>
        <taxon>Tracheophyta</taxon>
        <taxon>Spermatophyta</taxon>
        <taxon>Magnoliopsida</taxon>
        <taxon>eudicotyledons</taxon>
        <taxon>Gunneridae</taxon>
        <taxon>Pentapetalae</taxon>
        <taxon>rosids</taxon>
        <taxon>fabids</taxon>
        <taxon>Malpighiales</taxon>
        <taxon>Rhizophoraceae</taxon>
        <taxon>Rhizophora</taxon>
    </lineage>
</organism>
<sequence>MKLLVGCALVGCGS</sequence>
<name>A0A2P2NC66_RHIMU</name>
<evidence type="ECO:0000313" key="1">
    <source>
        <dbReference type="EMBL" id="MBX40030.1"/>
    </source>
</evidence>